<organism evidence="1">
    <name type="scientific">Favella ehrenbergii</name>
    <dbReference type="NCBI Taxonomy" id="182087"/>
    <lineage>
        <taxon>Eukaryota</taxon>
        <taxon>Sar</taxon>
        <taxon>Alveolata</taxon>
        <taxon>Ciliophora</taxon>
        <taxon>Intramacronucleata</taxon>
        <taxon>Spirotrichea</taxon>
        <taxon>Choreotrichia</taxon>
        <taxon>Tintinnida</taxon>
        <taxon>Xystonellidae</taxon>
        <taxon>Favella</taxon>
    </lineage>
</organism>
<accession>A0A7S3MLY6</accession>
<proteinExistence type="predicted"/>
<dbReference type="EMBL" id="HBIE01018505">
    <property type="protein sequence ID" value="CAE0310790.1"/>
    <property type="molecule type" value="Transcribed_RNA"/>
</dbReference>
<name>A0A7S3MLY6_9SPIT</name>
<dbReference type="AlphaFoldDB" id="A0A7S3MLY6"/>
<evidence type="ECO:0000313" key="1">
    <source>
        <dbReference type="EMBL" id="CAE0310790.1"/>
    </source>
</evidence>
<gene>
    <name evidence="1" type="ORF">FEHR0123_LOCUS5708</name>
</gene>
<protein>
    <submittedName>
        <fullName evidence="1">Uncharacterized protein</fullName>
    </submittedName>
</protein>
<sequence>MERLVDIANIMDYHAQHKRAHVVQLGELLSDPLDVLGLASTWVLLEEGGKVSKRRNHVHILRVEVEIVQFRVGLIQVRLVDKVPIGLESTESEFDIICEGGALCERVVSLVDDNVGVVVLERVQLGERLGKHSWRFLAQNLLGLSRDNEVSLAPESLRLAHHERS</sequence>
<reference evidence="1" key="1">
    <citation type="submission" date="2021-01" db="EMBL/GenBank/DDBJ databases">
        <authorList>
            <person name="Corre E."/>
            <person name="Pelletier E."/>
            <person name="Niang G."/>
            <person name="Scheremetjew M."/>
            <person name="Finn R."/>
            <person name="Kale V."/>
            <person name="Holt S."/>
            <person name="Cochrane G."/>
            <person name="Meng A."/>
            <person name="Brown T."/>
            <person name="Cohen L."/>
        </authorList>
    </citation>
    <scope>NUCLEOTIDE SEQUENCE</scope>
    <source>
        <strain evidence="1">Fehren 1</strain>
    </source>
</reference>